<evidence type="ECO:0000313" key="3">
    <source>
        <dbReference type="EMBL" id="KAA5547137.1"/>
    </source>
</evidence>
<protein>
    <submittedName>
        <fullName evidence="3">Uncharacterized protein</fullName>
    </submittedName>
</protein>
<accession>A0A5M6DHV7</accession>
<feature type="coiled-coil region" evidence="1">
    <location>
        <begin position="232"/>
        <end position="259"/>
    </location>
</feature>
<evidence type="ECO:0000313" key="4">
    <source>
        <dbReference type="Proteomes" id="UP000324479"/>
    </source>
</evidence>
<dbReference type="RefSeq" id="WP_150074246.1">
    <property type="nucleotide sequence ID" value="NZ_VWOX01000001.1"/>
</dbReference>
<proteinExistence type="predicted"/>
<evidence type="ECO:0000256" key="2">
    <source>
        <dbReference type="SAM" id="SignalP"/>
    </source>
</evidence>
<dbReference type="EMBL" id="VWOX01000001">
    <property type="protein sequence ID" value="KAA5547137.1"/>
    <property type="molecule type" value="Genomic_DNA"/>
</dbReference>
<sequence>MTACFHPRYAGKTVLAVALLAASIVAAPVASAQERLLPSEGTPTTLSDGTRPVVVVTLGSINKLMQDVNYITGVVGQPQFGGMFSMMAGTFAQGMDMNQPIGVVVPMVNGTPQPIIVLPTSDIKPILKRLEAQTGPVDELDDGTLVVTINQNTLYIKQMGQTAVAAQARDALKLIPADSTKMFQGMGNSYDVAVRLNVQQIPVEIRNMLIDQMRQGFTQAMEKQANQTQGDAEAAREVAERSIEQIEQLIQEADELKLGLNIDPAGRNIGIDFSFTAVPGTQLAAVYGGQHPIPSRFASVIRDDAAAYLHAASSISPEAVTQARESVEGSMSMLKGALSNEGNLTEDQINEIDQYVGRLVEIISESLAEGKADMGGLLLAGENQFQFVMGTFVADGTKVADLAKDLAKKVPDSPDAPRFTFDASEFEGVTMHLIEADVPADKDEARQVFGEKIQVHIGTAPKAVYIAVGQGSESLLKEFIQSGEAGAGAREELGQFNLRLLPILQFAQSVDDNAGVAAVINSLSGIQDGGELSVVSLSIDNGSESKVKIGEGLLRALGTAAILGQQQQQQLGQPAF</sequence>
<name>A0A5M6DHV7_9BACT</name>
<organism evidence="3 4">
    <name type="scientific">Roseiconus nitratireducens</name>
    <dbReference type="NCBI Taxonomy" id="2605748"/>
    <lineage>
        <taxon>Bacteria</taxon>
        <taxon>Pseudomonadati</taxon>
        <taxon>Planctomycetota</taxon>
        <taxon>Planctomycetia</taxon>
        <taxon>Pirellulales</taxon>
        <taxon>Pirellulaceae</taxon>
        <taxon>Roseiconus</taxon>
    </lineage>
</organism>
<evidence type="ECO:0000256" key="1">
    <source>
        <dbReference type="SAM" id="Coils"/>
    </source>
</evidence>
<feature type="chain" id="PRO_5024352006" evidence="2">
    <location>
        <begin position="33"/>
        <end position="576"/>
    </location>
</feature>
<dbReference type="AlphaFoldDB" id="A0A5M6DHV7"/>
<reference evidence="3 4" key="1">
    <citation type="submission" date="2019-08" db="EMBL/GenBank/DDBJ databases">
        <authorList>
            <person name="Dhanesh K."/>
            <person name="Kumar G."/>
            <person name="Sasikala C."/>
            <person name="Venkata Ramana C."/>
        </authorList>
    </citation>
    <scope>NUCLEOTIDE SEQUENCE [LARGE SCALE GENOMIC DNA]</scope>
    <source>
        <strain evidence="3 4">JC645</strain>
    </source>
</reference>
<keyword evidence="1" id="KW-0175">Coiled coil</keyword>
<feature type="signal peptide" evidence="2">
    <location>
        <begin position="1"/>
        <end position="32"/>
    </location>
</feature>
<dbReference type="Proteomes" id="UP000324479">
    <property type="component" value="Unassembled WGS sequence"/>
</dbReference>
<comment type="caution">
    <text evidence="3">The sequence shown here is derived from an EMBL/GenBank/DDBJ whole genome shotgun (WGS) entry which is preliminary data.</text>
</comment>
<keyword evidence="4" id="KW-1185">Reference proteome</keyword>
<gene>
    <name evidence="3" type="ORF">FYK55_01605</name>
</gene>
<keyword evidence="2" id="KW-0732">Signal</keyword>